<name>A0A5S9F592_UABAM</name>
<protein>
    <submittedName>
        <fullName evidence="2">Methyl-accepting chemotaxis protein</fullName>
    </submittedName>
</protein>
<accession>A0A5S9F592</accession>
<dbReference type="Pfam" id="PF07879">
    <property type="entry name" value="PHB_acc_N"/>
    <property type="match status" value="1"/>
</dbReference>
<dbReference type="RefSeq" id="WP_151969524.1">
    <property type="nucleotide sequence ID" value="NZ_AP019860.1"/>
</dbReference>
<reference evidence="2 3" key="1">
    <citation type="submission" date="2019-08" db="EMBL/GenBank/DDBJ databases">
        <title>Complete genome sequence of Candidatus Uab amorphum.</title>
        <authorList>
            <person name="Shiratori T."/>
            <person name="Suzuki S."/>
            <person name="Kakizawa Y."/>
            <person name="Ishida K."/>
        </authorList>
    </citation>
    <scope>NUCLEOTIDE SEQUENCE [LARGE SCALE GENOMIC DNA]</scope>
    <source>
        <strain evidence="2 3">SRT547</strain>
    </source>
</reference>
<keyword evidence="3" id="KW-1185">Reference proteome</keyword>
<evidence type="ECO:0000313" key="3">
    <source>
        <dbReference type="Proteomes" id="UP000326354"/>
    </source>
</evidence>
<dbReference type="AlphaFoldDB" id="A0A5S9F592"/>
<organism evidence="2 3">
    <name type="scientific">Uabimicrobium amorphum</name>
    <dbReference type="NCBI Taxonomy" id="2596890"/>
    <lineage>
        <taxon>Bacteria</taxon>
        <taxon>Pseudomonadati</taxon>
        <taxon>Planctomycetota</taxon>
        <taxon>Candidatus Uabimicrobiia</taxon>
        <taxon>Candidatus Uabimicrobiales</taxon>
        <taxon>Candidatus Uabimicrobiaceae</taxon>
        <taxon>Candidatus Uabimicrobium</taxon>
    </lineage>
</organism>
<dbReference type="EMBL" id="AP019860">
    <property type="protein sequence ID" value="BBM85419.1"/>
    <property type="molecule type" value="Genomic_DNA"/>
</dbReference>
<proteinExistence type="predicted"/>
<dbReference type="KEGG" id="uam:UABAM_03786"/>
<dbReference type="OrthoDB" id="9795345at2"/>
<feature type="domain" description="PHA accumulation regulator DNA-binding N-terminal" evidence="1">
    <location>
        <begin position="5"/>
        <end position="64"/>
    </location>
</feature>
<evidence type="ECO:0000313" key="2">
    <source>
        <dbReference type="EMBL" id="BBM85419.1"/>
    </source>
</evidence>
<gene>
    <name evidence="2" type="ORF">UABAM_03786</name>
</gene>
<evidence type="ECO:0000259" key="1">
    <source>
        <dbReference type="Pfam" id="PF07879"/>
    </source>
</evidence>
<dbReference type="InterPro" id="IPR012909">
    <property type="entry name" value="PHA_DNA-bd_N"/>
</dbReference>
<sequence length="157" mass="18919">MKKITIKKYTNRRLYHTVDKKYITLDELSLIIREGNYVEVIDNQTKEDITQETLLQIILNDEKKHTIFSTKLLHQLIKLQKDEHQEFLQFYLSSSLDSYMKLKDNMQQQFNMWNGWMNMTQMPNYFANNAWEQLQSTLKGYEKKIADLENKLKGEDE</sequence>
<dbReference type="Proteomes" id="UP000326354">
    <property type="component" value="Chromosome"/>
</dbReference>